<name>A0A2V1CYP4_9PLEO</name>
<evidence type="ECO:0000259" key="1">
    <source>
        <dbReference type="Pfam" id="PF18566"/>
    </source>
</evidence>
<evidence type="ECO:0000313" key="3">
    <source>
        <dbReference type="Proteomes" id="UP000244855"/>
    </source>
</evidence>
<reference evidence="2 3" key="1">
    <citation type="journal article" date="2018" name="Sci. Rep.">
        <title>Comparative genomics provides insights into the lifestyle and reveals functional heterogeneity of dark septate endophytic fungi.</title>
        <authorList>
            <person name="Knapp D.G."/>
            <person name="Nemeth J.B."/>
            <person name="Barry K."/>
            <person name="Hainaut M."/>
            <person name="Henrissat B."/>
            <person name="Johnson J."/>
            <person name="Kuo A."/>
            <person name="Lim J.H.P."/>
            <person name="Lipzen A."/>
            <person name="Nolan M."/>
            <person name="Ohm R.A."/>
            <person name="Tamas L."/>
            <person name="Grigoriev I.V."/>
            <person name="Spatafora J.W."/>
            <person name="Nagy L.G."/>
            <person name="Kovacs G.M."/>
        </authorList>
    </citation>
    <scope>NUCLEOTIDE SEQUENCE [LARGE SCALE GENOMIC DNA]</scope>
    <source>
        <strain evidence="2 3">DSE2036</strain>
    </source>
</reference>
<proteinExistence type="predicted"/>
<dbReference type="STRING" id="97972.A0A2V1CYP4"/>
<accession>A0A2V1CYP4</accession>
<dbReference type="Proteomes" id="UP000244855">
    <property type="component" value="Unassembled WGS sequence"/>
</dbReference>
<organism evidence="2 3">
    <name type="scientific">Periconia macrospinosa</name>
    <dbReference type="NCBI Taxonomy" id="97972"/>
    <lineage>
        <taxon>Eukaryota</taxon>
        <taxon>Fungi</taxon>
        <taxon>Dikarya</taxon>
        <taxon>Ascomycota</taxon>
        <taxon>Pezizomycotina</taxon>
        <taxon>Dothideomycetes</taxon>
        <taxon>Pleosporomycetidae</taxon>
        <taxon>Pleosporales</taxon>
        <taxon>Massarineae</taxon>
        <taxon>Periconiaceae</taxon>
        <taxon>Periconia</taxon>
    </lineage>
</organism>
<keyword evidence="3" id="KW-1185">Reference proteome</keyword>
<sequence>MKMEDQAKVNPRLLLDISRYPKLNRAQAGHLRHFHNLTSQIDGEWHHMAGMESHQELFDSYRYQLGVIAYAVGVAHFHRLPAARSMFKKLLDQIIHKMLLRDVWGYWFNASLSGSYVDPGRTELRKPWVNPIPRENIMYSGHLLMMTSMYAMLFDDDRFEKPGSLTLTWDPFLWDLGTQKFVYDNRSIQAAILAEMDREKWIGVCCEPNLVFVVCNQFPIIGMRYNDFRDGTNVAEEVLEKYKKAWEKKGMIAQNGLYVDWYFVNQDRTAPPSDICFTAWTNAYMNTWNSELVKSLYHKQALGYITIVDGQVRLHDHDFAKEYRKLAEAESLEHNKVPIQDTAARVAEARALRAVNRPPPERLADPVLGCVLQWLSELGKTTELQGLLDYADASLNPTWENGGLFYPRQDPKLDRGDVWAHMDPFTGNAGIAYGRLNVPDGQKIMWEKPWTREYLAKRPWIDGIDLSQGVDTLRGLWDDDNSAIILTLRTWHGNQVIVELVGRNLDAGFWAVYVNGELLKHDSVEE</sequence>
<dbReference type="InterPro" id="IPR041411">
    <property type="entry name" value="Ldi"/>
</dbReference>
<feature type="domain" description="Linalool dehydratase/isomerase" evidence="1">
    <location>
        <begin position="62"/>
        <end position="410"/>
    </location>
</feature>
<gene>
    <name evidence="2" type="ORF">DM02DRAFT_678372</name>
</gene>
<dbReference type="OrthoDB" id="9979195at2759"/>
<dbReference type="AlphaFoldDB" id="A0A2V1CYP4"/>
<evidence type="ECO:0000313" key="2">
    <source>
        <dbReference type="EMBL" id="PVH90850.1"/>
    </source>
</evidence>
<protein>
    <recommendedName>
        <fullName evidence="1">Linalool dehydratase/isomerase domain-containing protein</fullName>
    </recommendedName>
</protein>
<dbReference type="EMBL" id="KZ806069">
    <property type="protein sequence ID" value="PVH90850.1"/>
    <property type="molecule type" value="Genomic_DNA"/>
</dbReference>
<dbReference type="Pfam" id="PF18566">
    <property type="entry name" value="Ldi"/>
    <property type="match status" value="1"/>
</dbReference>